<evidence type="ECO:0000313" key="3">
    <source>
        <dbReference type="Proteomes" id="UP000094296"/>
    </source>
</evidence>
<dbReference type="STRING" id="766136.BHF68_07465"/>
<keyword evidence="3" id="KW-1185">Reference proteome</keyword>
<dbReference type="RefSeq" id="WP_069643495.1">
    <property type="nucleotide sequence ID" value="NZ_MIJE01000031.1"/>
</dbReference>
<dbReference type="PANTHER" id="PTHR34227:SF1">
    <property type="entry name" value="DIMETHYL SULFOXIDE REDUCTASE CHAPERONE-RELATED"/>
    <property type="match status" value="1"/>
</dbReference>
<dbReference type="Proteomes" id="UP000094296">
    <property type="component" value="Unassembled WGS sequence"/>
</dbReference>
<dbReference type="SUPFAM" id="SSF89155">
    <property type="entry name" value="TorD-like"/>
    <property type="match status" value="1"/>
</dbReference>
<accession>A0A1E5G0Q7</accession>
<dbReference type="InterPro" id="IPR020945">
    <property type="entry name" value="DMSO/NO3_reduct_chaperone"/>
</dbReference>
<protein>
    <recommendedName>
        <fullName evidence="4">Dehydrogenase</fullName>
    </recommendedName>
</protein>
<proteinExistence type="predicted"/>
<organism evidence="2 3">
    <name type="scientific">Desulfuribacillus alkaliarsenatis</name>
    <dbReference type="NCBI Taxonomy" id="766136"/>
    <lineage>
        <taxon>Bacteria</taxon>
        <taxon>Bacillati</taxon>
        <taxon>Bacillota</taxon>
        <taxon>Desulfuribacillia</taxon>
        <taxon>Desulfuribacillales</taxon>
        <taxon>Desulfuribacillaceae</taxon>
        <taxon>Desulfuribacillus</taxon>
    </lineage>
</organism>
<evidence type="ECO:0000256" key="1">
    <source>
        <dbReference type="ARBA" id="ARBA00023186"/>
    </source>
</evidence>
<evidence type="ECO:0000313" key="2">
    <source>
        <dbReference type="EMBL" id="OEF96486.1"/>
    </source>
</evidence>
<keyword evidence="1" id="KW-0143">Chaperone</keyword>
<name>A0A1E5G0Q7_9FIRM</name>
<evidence type="ECO:0008006" key="4">
    <source>
        <dbReference type="Google" id="ProtNLM"/>
    </source>
</evidence>
<dbReference type="EMBL" id="MIJE01000031">
    <property type="protein sequence ID" value="OEF96486.1"/>
    <property type="molecule type" value="Genomic_DNA"/>
</dbReference>
<gene>
    <name evidence="2" type="ORF">BHF68_07465</name>
</gene>
<dbReference type="AlphaFoldDB" id="A0A1E5G0Q7"/>
<dbReference type="InterPro" id="IPR036411">
    <property type="entry name" value="TorD-like_sf"/>
</dbReference>
<dbReference type="PANTHER" id="PTHR34227">
    <property type="entry name" value="CHAPERONE PROTEIN YCDY"/>
    <property type="match status" value="1"/>
</dbReference>
<dbReference type="Pfam" id="PF02613">
    <property type="entry name" value="Nitrate_red_del"/>
    <property type="match status" value="1"/>
</dbReference>
<dbReference type="Gene3D" id="1.10.3480.10">
    <property type="entry name" value="TorD-like"/>
    <property type="match status" value="1"/>
</dbReference>
<dbReference type="OrthoDB" id="9795302at2"/>
<sequence length="211" mass="24019">MTQDVLAPERAREAAFKLLSVCYELPSSEMNKVQLFQGLIQTLELLESDAVEEAKAMKKIADETDNWLPLQIAFSKLFVGPLKLLAAPYGSVYLDKGRQIMAQSTMDVQVFYNKAGIGIDKDKKEIPDHIKVELEAMYVLCFKARVAEQEGDIDEAARFTKLQNEMLVEHLSTWVGEFTNDVEKETPHDFYKHLARVTRTFINEEKARVTA</sequence>
<dbReference type="InterPro" id="IPR050289">
    <property type="entry name" value="TorD/DmsD_chaperones"/>
</dbReference>
<reference evidence="2 3" key="1">
    <citation type="submission" date="2016-09" db="EMBL/GenBank/DDBJ databases">
        <title>Draft genome sequence for the type strain of Desulfuribacillus alkaliarsenatis AHT28, an obligately anaerobic, sulfidogenic bacterium isolated from Russian soda lake sediments.</title>
        <authorList>
            <person name="Abin C.A."/>
            <person name="Hollibaugh J.T."/>
        </authorList>
    </citation>
    <scope>NUCLEOTIDE SEQUENCE [LARGE SCALE GENOMIC DNA]</scope>
    <source>
        <strain evidence="2 3">AHT28</strain>
    </source>
</reference>
<comment type="caution">
    <text evidence="2">The sequence shown here is derived from an EMBL/GenBank/DDBJ whole genome shotgun (WGS) entry which is preliminary data.</text>
</comment>